<keyword evidence="2" id="KW-1185">Reference proteome</keyword>
<evidence type="ECO:0008006" key="3">
    <source>
        <dbReference type="Google" id="ProtNLM"/>
    </source>
</evidence>
<name>A0A1H8DAH2_9FLAO</name>
<organism evidence="1 2">
    <name type="scientific">Chryseobacterium taichungense</name>
    <dbReference type="NCBI Taxonomy" id="295069"/>
    <lineage>
        <taxon>Bacteria</taxon>
        <taxon>Pseudomonadati</taxon>
        <taxon>Bacteroidota</taxon>
        <taxon>Flavobacteriia</taxon>
        <taxon>Flavobacteriales</taxon>
        <taxon>Weeksellaceae</taxon>
        <taxon>Chryseobacterium group</taxon>
        <taxon>Chryseobacterium</taxon>
    </lineage>
</organism>
<accession>A0A1H8DAH2</accession>
<gene>
    <name evidence="1" type="ORF">SAMN05421856_11272</name>
</gene>
<dbReference type="EMBL" id="FOBV01000012">
    <property type="protein sequence ID" value="SEN04253.1"/>
    <property type="molecule type" value="Genomic_DNA"/>
</dbReference>
<protein>
    <recommendedName>
        <fullName evidence="3">DUF4238 domain-containing protein</fullName>
    </recommendedName>
</protein>
<reference evidence="2" key="1">
    <citation type="submission" date="2016-10" db="EMBL/GenBank/DDBJ databases">
        <authorList>
            <person name="Varghese N."/>
            <person name="Submissions S."/>
        </authorList>
    </citation>
    <scope>NUCLEOTIDE SEQUENCE [LARGE SCALE GENOMIC DNA]</scope>
    <source>
        <strain evidence="2">DSM 17453</strain>
    </source>
</reference>
<proteinExistence type="predicted"/>
<dbReference type="InterPro" id="IPR025332">
    <property type="entry name" value="DUF4238"/>
</dbReference>
<dbReference type="OrthoDB" id="669645at2"/>
<sequence>MQLFQMEKETHIYQHYIPECYLKNFTLDDKGLLVYRKGNNGKVFPQSISNVAGIKRLYDVDDKFLQEEFKGQNKFIETEVFASTFEPILNDLLHKISELCENWDKKNIYNNVLNEVEKDYFAELIAVQYIRHPNFIYKFWNLHKDTYTKRYDIITSFLRIINPNLKKATNEKLEFDEKASSALHSNFILDNEWRYIIQGQLSSKIWIFYYTKDNVLSSDNPILLKPHIKVETSFIEGFGKKGVEIIFPISKNLILTIWDDEYFSNKKDLHNSIQFLNSKQLREYNLYQYCFSNYEVYSAINDFDIINKFVELNNGVDYFSSKPKINVH</sequence>
<dbReference type="Proteomes" id="UP000199450">
    <property type="component" value="Unassembled WGS sequence"/>
</dbReference>
<dbReference type="AlphaFoldDB" id="A0A1H8DAH2"/>
<evidence type="ECO:0000313" key="2">
    <source>
        <dbReference type="Proteomes" id="UP000199450"/>
    </source>
</evidence>
<evidence type="ECO:0000313" key="1">
    <source>
        <dbReference type="EMBL" id="SEN04253.1"/>
    </source>
</evidence>
<dbReference type="STRING" id="295069.SAMN05421856_11272"/>
<dbReference type="Pfam" id="PF14022">
    <property type="entry name" value="DUF4238"/>
    <property type="match status" value="1"/>
</dbReference>